<organism evidence="2 3">
    <name type="scientific">Lasius niger</name>
    <name type="common">Black garden ant</name>
    <dbReference type="NCBI Taxonomy" id="67767"/>
    <lineage>
        <taxon>Eukaryota</taxon>
        <taxon>Metazoa</taxon>
        <taxon>Ecdysozoa</taxon>
        <taxon>Arthropoda</taxon>
        <taxon>Hexapoda</taxon>
        <taxon>Insecta</taxon>
        <taxon>Pterygota</taxon>
        <taxon>Neoptera</taxon>
        <taxon>Endopterygota</taxon>
        <taxon>Hymenoptera</taxon>
        <taxon>Apocrita</taxon>
        <taxon>Aculeata</taxon>
        <taxon>Formicoidea</taxon>
        <taxon>Formicidae</taxon>
        <taxon>Formicinae</taxon>
        <taxon>Lasius</taxon>
        <taxon>Lasius</taxon>
    </lineage>
</organism>
<sequence length="175" mass="18854">MKPANHNPHPFPDPPTSGARGRVEGNRGEKSFAEGGGEGDERGESPSLMIGGEGDLGDSWKGDCEGEGEGEFSNTIKGGEGEFAKVAEKEEGESGPSEMASPHEREEGELGLSERMGFRERERKVLRGRTAVPETRWEKVEECVVIHVVDLIFGIKVGSVSAVVFAVKLYVVDIL</sequence>
<feature type="compositionally biased region" description="Basic and acidic residues" evidence="1">
    <location>
        <begin position="79"/>
        <end position="89"/>
    </location>
</feature>
<dbReference type="Proteomes" id="UP000036403">
    <property type="component" value="Unassembled WGS sequence"/>
</dbReference>
<dbReference type="EMBL" id="LBMM01007876">
    <property type="protein sequence ID" value="KMQ89342.1"/>
    <property type="molecule type" value="Genomic_DNA"/>
</dbReference>
<feature type="compositionally biased region" description="Basic and acidic residues" evidence="1">
    <location>
        <begin position="21"/>
        <end position="32"/>
    </location>
</feature>
<evidence type="ECO:0000313" key="2">
    <source>
        <dbReference type="EMBL" id="KMQ89342.1"/>
    </source>
</evidence>
<reference evidence="2 3" key="1">
    <citation type="submission" date="2015-04" db="EMBL/GenBank/DDBJ databases">
        <title>Lasius niger genome sequencing.</title>
        <authorList>
            <person name="Konorov E.A."/>
            <person name="Nikitin M.A."/>
            <person name="Kirill M.V."/>
            <person name="Chang P."/>
        </authorList>
    </citation>
    <scope>NUCLEOTIDE SEQUENCE [LARGE SCALE GENOMIC DNA]</scope>
    <source>
        <tissue evidence="2">Whole</tissue>
    </source>
</reference>
<protein>
    <submittedName>
        <fullName evidence="2">Uncharacterized protein</fullName>
    </submittedName>
</protein>
<proteinExistence type="predicted"/>
<dbReference type="PaxDb" id="67767-A0A0J7KGD6"/>
<gene>
    <name evidence="2" type="ORF">RF55_11039</name>
</gene>
<accession>A0A0J7KGD6</accession>
<evidence type="ECO:0000256" key="1">
    <source>
        <dbReference type="SAM" id="MobiDB-lite"/>
    </source>
</evidence>
<keyword evidence="3" id="KW-1185">Reference proteome</keyword>
<comment type="caution">
    <text evidence="2">The sequence shown here is derived from an EMBL/GenBank/DDBJ whole genome shotgun (WGS) entry which is preliminary data.</text>
</comment>
<name>A0A0J7KGD6_LASNI</name>
<feature type="region of interest" description="Disordered" evidence="1">
    <location>
        <begin position="1"/>
        <end position="114"/>
    </location>
</feature>
<evidence type="ECO:0000313" key="3">
    <source>
        <dbReference type="Proteomes" id="UP000036403"/>
    </source>
</evidence>
<dbReference type="AlphaFoldDB" id="A0A0J7KGD6"/>